<dbReference type="Pfam" id="PF04069">
    <property type="entry name" value="OpuAC"/>
    <property type="match status" value="1"/>
</dbReference>
<evidence type="ECO:0000313" key="6">
    <source>
        <dbReference type="EMBL" id="AAS41730.1"/>
    </source>
</evidence>
<evidence type="ECO:0000256" key="1">
    <source>
        <dbReference type="ARBA" id="ARBA00004236"/>
    </source>
</evidence>
<sequence>MKNINSIEDLNAHKDELDNKIVGIEPGSSLMNLTNKAMKEYDIKLKLVQSSEAAMMSELKKAYTKKKPIAVTLWNPHWGFSEFDLKYLKDPKKVYGEKDDIYYSVRKGFEKDHPDIIKYFDKWKMNDEQLGTLMVELNKTKDPEEAARKWIKKNQTLVDEWIKD</sequence>
<dbReference type="GO" id="GO:0015226">
    <property type="term" value="F:carnitine transmembrane transporter activity"/>
    <property type="evidence" value="ECO:0007669"/>
    <property type="project" value="TreeGrafter"/>
</dbReference>
<evidence type="ECO:0000256" key="4">
    <source>
        <dbReference type="ARBA" id="ARBA00023136"/>
    </source>
</evidence>
<dbReference type="GO" id="GO:0043190">
    <property type="term" value="C:ATP-binding cassette (ABC) transporter complex"/>
    <property type="evidence" value="ECO:0007669"/>
    <property type="project" value="InterPro"/>
</dbReference>
<name>Q736T2_BACC1</name>
<evidence type="ECO:0000259" key="5">
    <source>
        <dbReference type="Pfam" id="PF04069"/>
    </source>
</evidence>
<keyword evidence="2" id="KW-0813">Transport</keyword>
<evidence type="ECO:0000256" key="2">
    <source>
        <dbReference type="ARBA" id="ARBA00022448"/>
    </source>
</evidence>
<accession>Q736T2</accession>
<dbReference type="GO" id="GO:0005275">
    <property type="term" value="F:amine transmembrane transporter activity"/>
    <property type="evidence" value="ECO:0007669"/>
    <property type="project" value="TreeGrafter"/>
</dbReference>
<dbReference type="GO" id="GO:0015871">
    <property type="term" value="P:choline transport"/>
    <property type="evidence" value="ECO:0007669"/>
    <property type="project" value="TreeGrafter"/>
</dbReference>
<dbReference type="Gene3D" id="3.10.105.10">
    <property type="entry name" value="Dipeptide-binding Protein, Domain 3"/>
    <property type="match status" value="1"/>
</dbReference>
<dbReference type="PANTHER" id="PTHR47737:SF1">
    <property type="entry name" value="GLYCINE BETAINE_PROLINE BETAINE TRANSPORT SYSTEM PERMEASE PROTEIN PROW"/>
    <property type="match status" value="1"/>
</dbReference>
<evidence type="ECO:0000313" key="7">
    <source>
        <dbReference type="Proteomes" id="UP000002527"/>
    </source>
</evidence>
<reference evidence="6 7" key="1">
    <citation type="journal article" date="2004" name="Nucleic Acids Res.">
        <title>The genome sequence of Bacillus cereus ATCC 10987 reveals metabolic adaptations and a large plasmid related to Bacillus anthracis pXO1.</title>
        <authorList>
            <person name="Rasko D.A."/>
            <person name="Ravel J."/>
            <person name="Okstad O.A."/>
            <person name="Helgason E."/>
            <person name="Cer R.Z."/>
            <person name="Jiang L."/>
            <person name="Shores K.A."/>
            <person name="Fouts D.E."/>
            <person name="Tourasse N.J."/>
            <person name="Angiuoli S.V."/>
            <person name="Kolonay J."/>
            <person name="Nelson W.C."/>
            <person name="Kolsto A.-B."/>
            <person name="Fraser C.M."/>
            <person name="Read T.D."/>
        </authorList>
    </citation>
    <scope>NUCLEOTIDE SEQUENCE [LARGE SCALE GENOMIC DNA]</scope>
    <source>
        <strain evidence="7">ATCC 10987 / NRS 248</strain>
    </source>
</reference>
<dbReference type="HOGENOM" id="CLU_008673_1_0_9"/>
<dbReference type="Gene3D" id="3.40.190.100">
    <property type="entry name" value="Glycine betaine-binding periplasmic protein, domain 2"/>
    <property type="match status" value="1"/>
</dbReference>
<gene>
    <name evidence="6" type="ordered locus">BCE_2818</name>
</gene>
<dbReference type="Proteomes" id="UP000002527">
    <property type="component" value="Chromosome"/>
</dbReference>
<feature type="domain" description="ABC-type glycine betaine transport system substrate-binding" evidence="5">
    <location>
        <begin position="2"/>
        <end position="153"/>
    </location>
</feature>
<dbReference type="KEGG" id="bca:BCE_2818"/>
<dbReference type="SUPFAM" id="SSF53850">
    <property type="entry name" value="Periplasmic binding protein-like II"/>
    <property type="match status" value="1"/>
</dbReference>
<evidence type="ECO:0000256" key="3">
    <source>
        <dbReference type="ARBA" id="ARBA00022475"/>
    </source>
</evidence>
<proteinExistence type="predicted"/>
<dbReference type="CDD" id="cd13639">
    <property type="entry name" value="PBP2_OpuAC_like"/>
    <property type="match status" value="1"/>
</dbReference>
<keyword evidence="4" id="KW-0472">Membrane</keyword>
<dbReference type="GO" id="GO:0031460">
    <property type="term" value="P:glycine betaine transport"/>
    <property type="evidence" value="ECO:0007669"/>
    <property type="project" value="TreeGrafter"/>
</dbReference>
<comment type="subcellular location">
    <subcellularLocation>
        <location evidence="1">Cell membrane</location>
    </subcellularLocation>
</comment>
<dbReference type="InterPro" id="IPR007210">
    <property type="entry name" value="ABC_Gly_betaine_transp_sub-bd"/>
</dbReference>
<dbReference type="PANTHER" id="PTHR47737">
    <property type="entry name" value="GLYCINE BETAINE/PROLINE BETAINE TRANSPORT SYSTEM PERMEASE PROTEIN PROW"/>
    <property type="match status" value="1"/>
</dbReference>
<keyword evidence="3" id="KW-1003">Cell membrane</keyword>
<dbReference type="AlphaFoldDB" id="Q736T2"/>
<protein>
    <submittedName>
        <fullName evidence="6">Glycine betaine/L-proline ABC transporter, glycine betaine/L-proline-binding protein, putative</fullName>
    </submittedName>
</protein>
<dbReference type="EMBL" id="AE017194">
    <property type="protein sequence ID" value="AAS41730.1"/>
    <property type="molecule type" value="Genomic_DNA"/>
</dbReference>
<organism evidence="6 7">
    <name type="scientific">Bacillus cereus (strain ATCC 10987 / NRS 248)</name>
    <dbReference type="NCBI Taxonomy" id="222523"/>
    <lineage>
        <taxon>Bacteria</taxon>
        <taxon>Bacillati</taxon>
        <taxon>Bacillota</taxon>
        <taxon>Bacilli</taxon>
        <taxon>Bacillales</taxon>
        <taxon>Bacillaceae</taxon>
        <taxon>Bacillus</taxon>
        <taxon>Bacillus cereus group</taxon>
    </lineage>
</organism>